<dbReference type="SUPFAM" id="SSF102886">
    <property type="entry name" value="Coproporphyrinogen III oxidase"/>
    <property type="match status" value="1"/>
</dbReference>
<dbReference type="GO" id="GO:0005737">
    <property type="term" value="C:cytoplasm"/>
    <property type="evidence" value="ECO:0007669"/>
    <property type="project" value="TreeGrafter"/>
</dbReference>
<gene>
    <name evidence="8" type="primary">hemF</name>
    <name evidence="8" type="ORF">F8C82_14200</name>
</gene>
<dbReference type="InterPro" id="IPR001260">
    <property type="entry name" value="Coprogen_oxidase_aer"/>
</dbReference>
<keyword evidence="5 8" id="KW-0560">Oxidoreductase</keyword>
<dbReference type="InterPro" id="IPR036406">
    <property type="entry name" value="Coprogen_oxidase_aer_sf"/>
</dbReference>
<evidence type="ECO:0000256" key="1">
    <source>
        <dbReference type="ARBA" id="ARBA00005168"/>
    </source>
</evidence>
<evidence type="ECO:0000256" key="6">
    <source>
        <dbReference type="ARBA" id="ARBA00023133"/>
    </source>
</evidence>
<keyword evidence="7" id="KW-0627">Porphyrin biosynthesis</keyword>
<accession>A0A6L3ZCR0</accession>
<dbReference type="PRINTS" id="PR00073">
    <property type="entry name" value="COPRGNOXDASE"/>
</dbReference>
<organism evidence="8 9">
    <name type="scientific">Phaeocystidibacter marisrubri</name>
    <dbReference type="NCBI Taxonomy" id="1577780"/>
    <lineage>
        <taxon>Bacteria</taxon>
        <taxon>Pseudomonadati</taxon>
        <taxon>Bacteroidota</taxon>
        <taxon>Flavobacteriia</taxon>
        <taxon>Flavobacteriales</taxon>
        <taxon>Phaeocystidibacteraceae</taxon>
        <taxon>Phaeocystidibacter</taxon>
    </lineage>
</organism>
<protein>
    <recommendedName>
        <fullName evidence="4">coproporphyrinogen oxidase</fullName>
        <ecNumber evidence="4">1.3.3.3</ecNumber>
    </recommendedName>
</protein>
<dbReference type="EC" id="1.3.3.3" evidence="4"/>
<comment type="caution">
    <text evidence="8">The sequence shown here is derived from an EMBL/GenBank/DDBJ whole genome shotgun (WGS) entry which is preliminary data.</text>
</comment>
<dbReference type="EMBL" id="WBVQ01000003">
    <property type="protein sequence ID" value="KAB2815241.1"/>
    <property type="molecule type" value="Genomic_DNA"/>
</dbReference>
<evidence type="ECO:0000256" key="4">
    <source>
        <dbReference type="ARBA" id="ARBA00012869"/>
    </source>
</evidence>
<dbReference type="Pfam" id="PF01218">
    <property type="entry name" value="Coprogen_oxidas"/>
    <property type="match status" value="1"/>
</dbReference>
<evidence type="ECO:0000313" key="8">
    <source>
        <dbReference type="EMBL" id="KAB2815241.1"/>
    </source>
</evidence>
<dbReference type="PIRSF" id="PIRSF000166">
    <property type="entry name" value="Coproporphyri_ox"/>
    <property type="match status" value="1"/>
</dbReference>
<dbReference type="Proteomes" id="UP000484164">
    <property type="component" value="Unassembled WGS sequence"/>
</dbReference>
<dbReference type="PANTHER" id="PTHR10755">
    <property type="entry name" value="COPROPORPHYRINOGEN III OXIDASE, MITOCHONDRIAL"/>
    <property type="match status" value="1"/>
</dbReference>
<reference evidence="8 9" key="1">
    <citation type="submission" date="2019-10" db="EMBL/GenBank/DDBJ databases">
        <title>Genome sequence of Phaeocystidibacter marisrubri JCM30614 (type strain).</title>
        <authorList>
            <person name="Bowman J.P."/>
        </authorList>
    </citation>
    <scope>NUCLEOTIDE SEQUENCE [LARGE SCALE GENOMIC DNA]</scope>
    <source>
        <strain evidence="8 9">JCM 30614</strain>
    </source>
</reference>
<sequence>MKERFAQLVRDIQDEICNALENLDGGAKFEEDLWERPGGGGGRTRVIRDGKVFEKGGVNTSEVYGELPEIMQKRLGVEGAEFYATGVSLVIHPVNPMVPTVHLNYRYFEMYNEDGSVKDAWFGGGADLTPYYLFEDDCVHFHQMHKDACDSIDANFYPRFKQQCDDYFVNTHRNENRGIGGIFYDYMRVDEKHSAEDYYSLASACGKAFLNAYLPIVEKRMELPYSEENTFWQEIRRGRYVEFNLVHDRGTTFGLKTNGRTESILMSLPARARWEYDYHPKPGTPEAEMVAALQPRNWLNL</sequence>
<dbReference type="Gene3D" id="3.40.1500.10">
    <property type="entry name" value="Coproporphyrinogen III oxidase, aerobic"/>
    <property type="match status" value="1"/>
</dbReference>
<keyword evidence="9" id="KW-1185">Reference proteome</keyword>
<comment type="subunit">
    <text evidence="3">Homodimer.</text>
</comment>
<dbReference type="AlphaFoldDB" id="A0A6L3ZCR0"/>
<keyword evidence="6" id="KW-0350">Heme biosynthesis</keyword>
<evidence type="ECO:0000256" key="2">
    <source>
        <dbReference type="ARBA" id="ARBA00010644"/>
    </source>
</evidence>
<evidence type="ECO:0000256" key="5">
    <source>
        <dbReference type="ARBA" id="ARBA00023002"/>
    </source>
</evidence>
<dbReference type="RefSeq" id="WP_151694276.1">
    <property type="nucleotide sequence ID" value="NZ_BMGX01000001.1"/>
</dbReference>
<evidence type="ECO:0000256" key="7">
    <source>
        <dbReference type="ARBA" id="ARBA00023244"/>
    </source>
</evidence>
<proteinExistence type="inferred from homology"/>
<evidence type="ECO:0000256" key="3">
    <source>
        <dbReference type="ARBA" id="ARBA00011738"/>
    </source>
</evidence>
<comment type="pathway">
    <text evidence="1">Porphyrin-containing compound metabolism; protoporphyrin-IX biosynthesis; protoporphyrinogen-IX from coproporphyrinogen-III (O2 route): step 1/1.</text>
</comment>
<comment type="similarity">
    <text evidence="2">Belongs to the aerobic coproporphyrinogen-III oxidase family.</text>
</comment>
<dbReference type="GO" id="GO:0006782">
    <property type="term" value="P:protoporphyrinogen IX biosynthetic process"/>
    <property type="evidence" value="ECO:0007669"/>
    <property type="project" value="TreeGrafter"/>
</dbReference>
<dbReference type="NCBIfam" id="NF003727">
    <property type="entry name" value="PRK05330.1"/>
    <property type="match status" value="1"/>
</dbReference>
<dbReference type="PANTHER" id="PTHR10755:SF0">
    <property type="entry name" value="OXYGEN-DEPENDENT COPROPORPHYRINOGEN-III OXIDASE, MITOCHONDRIAL"/>
    <property type="match status" value="1"/>
</dbReference>
<dbReference type="GO" id="GO:0004109">
    <property type="term" value="F:coproporphyrinogen oxidase activity"/>
    <property type="evidence" value="ECO:0007669"/>
    <property type="project" value="UniProtKB-EC"/>
</dbReference>
<name>A0A6L3ZCR0_9FLAO</name>
<dbReference type="OrthoDB" id="9777553at2"/>
<evidence type="ECO:0000313" key="9">
    <source>
        <dbReference type="Proteomes" id="UP000484164"/>
    </source>
</evidence>